<comment type="caution">
    <text evidence="1">The sequence shown here is derived from an EMBL/GenBank/DDBJ whole genome shotgun (WGS) entry which is preliminary data.</text>
</comment>
<sequence length="55" mass="6348">MTKKNYMKPEMRSYQIEAASILSASSNYARPEEASGDLYDQIPFHKGDDYCRNPE</sequence>
<dbReference type="RefSeq" id="WP_264952365.1">
    <property type="nucleotide sequence ID" value="NZ_JAPDVE010000003.1"/>
</dbReference>
<dbReference type="EMBL" id="JAPDVG010000001">
    <property type="protein sequence ID" value="MCW4130494.1"/>
    <property type="molecule type" value="Genomic_DNA"/>
</dbReference>
<accession>A0AAW5U935</accession>
<proteinExistence type="predicted"/>
<dbReference type="AlphaFoldDB" id="A0AAW5U935"/>
<dbReference type="Proteomes" id="UP001209417">
    <property type="component" value="Unassembled WGS sequence"/>
</dbReference>
<evidence type="ECO:0000313" key="1">
    <source>
        <dbReference type="EMBL" id="MCW4130494.1"/>
    </source>
</evidence>
<gene>
    <name evidence="1" type="ORF">ONT19_02525</name>
</gene>
<organism evidence="1 2">
    <name type="scientific">Segatella copri</name>
    <dbReference type="NCBI Taxonomy" id="165179"/>
    <lineage>
        <taxon>Bacteria</taxon>
        <taxon>Pseudomonadati</taxon>
        <taxon>Bacteroidota</taxon>
        <taxon>Bacteroidia</taxon>
        <taxon>Bacteroidales</taxon>
        <taxon>Prevotellaceae</taxon>
        <taxon>Segatella</taxon>
    </lineage>
</organism>
<reference evidence="1" key="1">
    <citation type="submission" date="2022-11" db="EMBL/GenBank/DDBJ databases">
        <title>Genomic repertoires linked with pathogenic potency of arthritogenic Prevotella copri isolated from the gut of rheumatoid arthritis patients.</title>
        <authorList>
            <person name="Nii T."/>
            <person name="Maeda Y."/>
            <person name="Motooka D."/>
            <person name="Naito M."/>
            <person name="Matsumoto Y."/>
            <person name="Ogawa T."/>
            <person name="Oguro-Igashira E."/>
            <person name="Kishikawa T."/>
            <person name="Yamashita M."/>
            <person name="Koizumi S."/>
            <person name="Kurakawa T."/>
            <person name="Okumura R."/>
            <person name="Kayama H."/>
            <person name="Murakami M."/>
            <person name="Sakaguchi T."/>
            <person name="Das B."/>
            <person name="Nakamura S."/>
            <person name="Okada Y."/>
            <person name="Kumanogoh A."/>
            <person name="Takeda K."/>
        </authorList>
    </citation>
    <scope>NUCLEOTIDE SEQUENCE</scope>
    <source>
        <strain evidence="1">H019-1</strain>
    </source>
</reference>
<evidence type="ECO:0000313" key="2">
    <source>
        <dbReference type="Proteomes" id="UP001209417"/>
    </source>
</evidence>
<name>A0AAW5U935_9BACT</name>
<protein>
    <submittedName>
        <fullName evidence="1">Uncharacterized protein</fullName>
    </submittedName>
</protein>